<dbReference type="GO" id="GO:0000976">
    <property type="term" value="F:transcription cis-regulatory region binding"/>
    <property type="evidence" value="ECO:0007669"/>
    <property type="project" value="TreeGrafter"/>
</dbReference>
<name>A0A9D5C0B3_9LILI</name>
<keyword evidence="8" id="KW-1185">Reference proteome</keyword>
<dbReference type="Pfam" id="PF14215">
    <property type="entry name" value="bHLH-MYC_N"/>
    <property type="match status" value="1"/>
</dbReference>
<evidence type="ECO:0000256" key="2">
    <source>
        <dbReference type="ARBA" id="ARBA00023015"/>
    </source>
</evidence>
<dbReference type="Proteomes" id="UP001085076">
    <property type="component" value="Miscellaneous, Linkage group lg09"/>
</dbReference>
<dbReference type="GO" id="GO:0046983">
    <property type="term" value="F:protein dimerization activity"/>
    <property type="evidence" value="ECO:0007669"/>
    <property type="project" value="InterPro"/>
</dbReference>
<dbReference type="PANTHER" id="PTHR11514">
    <property type="entry name" value="MYC"/>
    <property type="match status" value="1"/>
</dbReference>
<dbReference type="OrthoDB" id="1926382at2759"/>
<dbReference type="InterPro" id="IPR045084">
    <property type="entry name" value="AIB/MYC-like"/>
</dbReference>
<proteinExistence type="inferred from homology"/>
<keyword evidence="2 5" id="KW-0805">Transcription regulation</keyword>
<evidence type="ECO:0000259" key="6">
    <source>
        <dbReference type="PROSITE" id="PS50888"/>
    </source>
</evidence>
<protein>
    <recommendedName>
        <fullName evidence="5">Transcription factor</fullName>
        <shortName evidence="5">bHLH transcription factor</shortName>
    </recommendedName>
    <alternativeName>
        <fullName evidence="5">Basic helix-loop-helix protein</fullName>
    </alternativeName>
</protein>
<dbReference type="Pfam" id="PF00010">
    <property type="entry name" value="HLH"/>
    <property type="match status" value="1"/>
</dbReference>
<evidence type="ECO:0000313" key="8">
    <source>
        <dbReference type="Proteomes" id="UP001085076"/>
    </source>
</evidence>
<dbReference type="EMBL" id="JAGGNH010000009">
    <property type="protein sequence ID" value="KAJ0964093.1"/>
    <property type="molecule type" value="Genomic_DNA"/>
</dbReference>
<evidence type="ECO:0000256" key="3">
    <source>
        <dbReference type="ARBA" id="ARBA00023163"/>
    </source>
</evidence>
<comment type="subcellular location">
    <subcellularLocation>
        <location evidence="5">Nucleus</location>
    </subcellularLocation>
</comment>
<comment type="caution">
    <text evidence="7">The sequence shown here is derived from an EMBL/GenBank/DDBJ whole genome shotgun (WGS) entry which is preliminary data.</text>
</comment>
<dbReference type="GO" id="GO:0003700">
    <property type="term" value="F:DNA-binding transcription factor activity"/>
    <property type="evidence" value="ECO:0007669"/>
    <property type="project" value="InterPro"/>
</dbReference>
<dbReference type="InterPro" id="IPR011598">
    <property type="entry name" value="bHLH_dom"/>
</dbReference>
<dbReference type="InterPro" id="IPR036638">
    <property type="entry name" value="HLH_DNA-bd_sf"/>
</dbReference>
<evidence type="ECO:0000256" key="1">
    <source>
        <dbReference type="ARBA" id="ARBA00005510"/>
    </source>
</evidence>
<dbReference type="PANTHER" id="PTHR11514:SF115">
    <property type="entry name" value="TRANSCRIPTION FACTOR"/>
    <property type="match status" value="1"/>
</dbReference>
<evidence type="ECO:0000256" key="5">
    <source>
        <dbReference type="RuleBase" id="RU369104"/>
    </source>
</evidence>
<sequence length="366" mass="41143">MEELHLTTTTTTTTSLQLLQQCLLKSFSNSWYYAVFWKASTDLLFFSWSDSLLLNSGQAMAGNDDNDAEWFYILSLTKSFSFTDTSSTLSRAFSTSSPIWLVGANSLQVSGCGRAREAQLHGIQTLLFIPISSAGVLELGSCMIVPENWTLIQRIKSWSSSFYDTSSLLPVAPKKEAGLSCLDSNHVVDLTLQRKRCRKVVTRREAPASLIEAERQRREKLNHRFYALRSVVPNVSRMDKASLLADAVTYINELRAKMEELEGKTRKEITVEKSNSFNYGVNATRMELEVRFLGSDVALIRLRSENRGHPTALLMDALRELEIHVQHASVSTVKEFTLQDVVVRVPLELQSEQTLGFALASKLEMN</sequence>
<reference evidence="7" key="1">
    <citation type="submission" date="2021-03" db="EMBL/GenBank/DDBJ databases">
        <authorList>
            <person name="Li Z."/>
            <person name="Yang C."/>
        </authorList>
    </citation>
    <scope>NUCLEOTIDE SEQUENCE</scope>
    <source>
        <strain evidence="7">Dzin_1.0</strain>
        <tissue evidence="7">Leaf</tissue>
    </source>
</reference>
<dbReference type="Gene3D" id="4.10.280.10">
    <property type="entry name" value="Helix-loop-helix DNA-binding domain"/>
    <property type="match status" value="1"/>
</dbReference>
<evidence type="ECO:0000256" key="4">
    <source>
        <dbReference type="ARBA" id="ARBA00023242"/>
    </source>
</evidence>
<accession>A0A9D5C0B3</accession>
<reference evidence="7" key="2">
    <citation type="journal article" date="2022" name="Hortic Res">
        <title>The genome of Dioscorea zingiberensis sheds light on the biosynthesis, origin and evolution of the medicinally important diosgenin saponins.</title>
        <authorList>
            <person name="Li Y."/>
            <person name="Tan C."/>
            <person name="Li Z."/>
            <person name="Guo J."/>
            <person name="Li S."/>
            <person name="Chen X."/>
            <person name="Wang C."/>
            <person name="Dai X."/>
            <person name="Yang H."/>
            <person name="Song W."/>
            <person name="Hou L."/>
            <person name="Xu J."/>
            <person name="Tong Z."/>
            <person name="Xu A."/>
            <person name="Yuan X."/>
            <person name="Wang W."/>
            <person name="Yang Q."/>
            <person name="Chen L."/>
            <person name="Sun Z."/>
            <person name="Wang K."/>
            <person name="Pan B."/>
            <person name="Chen J."/>
            <person name="Bao Y."/>
            <person name="Liu F."/>
            <person name="Qi X."/>
            <person name="Gang D.R."/>
            <person name="Wen J."/>
            <person name="Li J."/>
        </authorList>
    </citation>
    <scope>NUCLEOTIDE SEQUENCE</scope>
    <source>
        <strain evidence="7">Dzin_1.0</strain>
    </source>
</reference>
<dbReference type="InterPro" id="IPR025610">
    <property type="entry name" value="MYC/MYB_N"/>
</dbReference>
<gene>
    <name evidence="7" type="ORF">J5N97_029215</name>
</gene>
<keyword evidence="3 5" id="KW-0804">Transcription</keyword>
<feature type="domain" description="BHLH" evidence="6">
    <location>
        <begin position="205"/>
        <end position="254"/>
    </location>
</feature>
<evidence type="ECO:0000313" key="7">
    <source>
        <dbReference type="EMBL" id="KAJ0964093.1"/>
    </source>
</evidence>
<dbReference type="SUPFAM" id="SSF47459">
    <property type="entry name" value="HLH, helix-loop-helix DNA-binding domain"/>
    <property type="match status" value="1"/>
</dbReference>
<dbReference type="PROSITE" id="PS50888">
    <property type="entry name" value="BHLH"/>
    <property type="match status" value="1"/>
</dbReference>
<keyword evidence="4 5" id="KW-0539">Nucleus</keyword>
<dbReference type="GO" id="GO:0005634">
    <property type="term" value="C:nucleus"/>
    <property type="evidence" value="ECO:0007669"/>
    <property type="project" value="UniProtKB-SubCell"/>
</dbReference>
<dbReference type="AlphaFoldDB" id="A0A9D5C0B3"/>
<dbReference type="SMART" id="SM00353">
    <property type="entry name" value="HLH"/>
    <property type="match status" value="1"/>
</dbReference>
<organism evidence="7 8">
    <name type="scientific">Dioscorea zingiberensis</name>
    <dbReference type="NCBI Taxonomy" id="325984"/>
    <lineage>
        <taxon>Eukaryota</taxon>
        <taxon>Viridiplantae</taxon>
        <taxon>Streptophyta</taxon>
        <taxon>Embryophyta</taxon>
        <taxon>Tracheophyta</taxon>
        <taxon>Spermatophyta</taxon>
        <taxon>Magnoliopsida</taxon>
        <taxon>Liliopsida</taxon>
        <taxon>Dioscoreales</taxon>
        <taxon>Dioscoreaceae</taxon>
        <taxon>Dioscorea</taxon>
    </lineage>
</organism>
<comment type="similarity">
    <text evidence="1">Belongs to the bHLH protein family.</text>
</comment>